<dbReference type="Proteomes" id="UP001201873">
    <property type="component" value="Unassembled WGS sequence"/>
</dbReference>
<dbReference type="PROSITE" id="PS51257">
    <property type="entry name" value="PROKAR_LIPOPROTEIN"/>
    <property type="match status" value="1"/>
</dbReference>
<feature type="signal peptide" evidence="2">
    <location>
        <begin position="1"/>
        <end position="20"/>
    </location>
</feature>
<keyword evidence="4" id="KW-1185">Reference proteome</keyword>
<feature type="chain" id="PRO_5045523591" description="Lipoprotein" evidence="2">
    <location>
        <begin position="21"/>
        <end position="134"/>
    </location>
</feature>
<accession>A0ABT0JVC5</accession>
<dbReference type="RefSeq" id="WP_248823944.1">
    <property type="nucleotide sequence ID" value="NZ_JALKFT010000005.1"/>
</dbReference>
<evidence type="ECO:0000313" key="4">
    <source>
        <dbReference type="Proteomes" id="UP001201873"/>
    </source>
</evidence>
<keyword evidence="2" id="KW-0732">Signal</keyword>
<sequence>MRNSRTALLLACLLLGGAAACSSSDAPGPTPNSSPRSSPESTPGGVLGVAEARRASAGTVVSVRGYVLLEPDGTSRLCTGLAGSYPPQCGEPALRLVGTDPTRLENPSHASGVTWTGETVLIGTVQDGVLTVQR</sequence>
<name>A0ABT0JVC5_9ACTN</name>
<feature type="region of interest" description="Disordered" evidence="1">
    <location>
        <begin position="23"/>
        <end position="46"/>
    </location>
</feature>
<organism evidence="3 4">
    <name type="scientific">Frankia umida</name>
    <dbReference type="NCBI Taxonomy" id="573489"/>
    <lineage>
        <taxon>Bacteria</taxon>
        <taxon>Bacillati</taxon>
        <taxon>Actinomycetota</taxon>
        <taxon>Actinomycetes</taxon>
        <taxon>Frankiales</taxon>
        <taxon>Frankiaceae</taxon>
        <taxon>Frankia</taxon>
    </lineage>
</organism>
<protein>
    <recommendedName>
        <fullName evidence="5">Lipoprotein</fullName>
    </recommendedName>
</protein>
<gene>
    <name evidence="3" type="ORF">MXD59_06900</name>
</gene>
<evidence type="ECO:0000313" key="3">
    <source>
        <dbReference type="EMBL" id="MCK9875503.1"/>
    </source>
</evidence>
<evidence type="ECO:0000256" key="1">
    <source>
        <dbReference type="SAM" id="MobiDB-lite"/>
    </source>
</evidence>
<proteinExistence type="predicted"/>
<reference evidence="3 4" key="1">
    <citation type="submission" date="2022-04" db="EMBL/GenBank/DDBJ databases">
        <title>Genome diversity in the genus Frankia.</title>
        <authorList>
            <person name="Carlos-Shanley C."/>
            <person name="Hahn D."/>
        </authorList>
    </citation>
    <scope>NUCLEOTIDE SEQUENCE [LARGE SCALE GENOMIC DNA]</scope>
    <source>
        <strain evidence="3 4">Ag45/Mut15</strain>
    </source>
</reference>
<feature type="compositionally biased region" description="Polar residues" evidence="1">
    <location>
        <begin position="31"/>
        <end position="41"/>
    </location>
</feature>
<dbReference type="EMBL" id="JALKFT010000005">
    <property type="protein sequence ID" value="MCK9875503.1"/>
    <property type="molecule type" value="Genomic_DNA"/>
</dbReference>
<comment type="caution">
    <text evidence="3">The sequence shown here is derived from an EMBL/GenBank/DDBJ whole genome shotgun (WGS) entry which is preliminary data.</text>
</comment>
<evidence type="ECO:0008006" key="5">
    <source>
        <dbReference type="Google" id="ProtNLM"/>
    </source>
</evidence>
<evidence type="ECO:0000256" key="2">
    <source>
        <dbReference type="SAM" id="SignalP"/>
    </source>
</evidence>